<sequence length="315" mass="34375">MANYLITGGAGFIGSHLVHALLERGDQVRVLDNFETGLRQNLDPVSDGIELREADLADADAVRSACEGIDYIFHEGALPSVPRSVKQPRPSHEANIGGTFNVLEGARLAGVKRVVYAASSSAYGNQPGFPRVETMAPQPLSPYAVQKLTGELYMQAYWRVYGLETVCLRYFNIFGARQVPDSPYSGVMARFILMMMRGETPTIFGDGEQGRDFTHVDNVVSANLLAVEAPAHLAAGRVFNIACGERHTLNETYALLATLLGFEHPPIHGPEREGDVRDSLADISAAFAALGYAPRIGFEEGLRRTVAWYREEFAG</sequence>
<dbReference type="PANTHER" id="PTHR43245:SF13">
    <property type="entry name" value="UDP-D-APIOSE_UDP-D-XYLOSE SYNTHASE 2"/>
    <property type="match status" value="1"/>
</dbReference>
<dbReference type="CDD" id="cd05256">
    <property type="entry name" value="UDP_AE_SDR_e"/>
    <property type="match status" value="1"/>
</dbReference>
<feature type="domain" description="NAD-dependent epimerase/dehydratase" evidence="1">
    <location>
        <begin position="5"/>
        <end position="242"/>
    </location>
</feature>
<dbReference type="InterPro" id="IPR050177">
    <property type="entry name" value="Lipid_A_modif_metabolic_enz"/>
</dbReference>
<reference evidence="2 3" key="1">
    <citation type="submission" date="2019-02" db="EMBL/GenBank/DDBJ databases">
        <title>Genomic Encyclopedia of Archaeal and Bacterial Type Strains, Phase II (KMG-II): from individual species to whole genera.</title>
        <authorList>
            <person name="Goeker M."/>
        </authorList>
    </citation>
    <scope>NUCLEOTIDE SEQUENCE [LARGE SCALE GENOMIC DNA]</scope>
    <source>
        <strain evidence="2 3">DSM 18101</strain>
    </source>
</reference>
<protein>
    <submittedName>
        <fullName evidence="2">UDP-glucose 4-epimerase</fullName>
    </submittedName>
</protein>
<dbReference type="Pfam" id="PF01370">
    <property type="entry name" value="Epimerase"/>
    <property type="match status" value="1"/>
</dbReference>
<accession>A0A4Q7YVH2</accession>
<organism evidence="2 3">
    <name type="scientific">Edaphobacter modestus</name>
    <dbReference type="NCBI Taxonomy" id="388466"/>
    <lineage>
        <taxon>Bacteria</taxon>
        <taxon>Pseudomonadati</taxon>
        <taxon>Acidobacteriota</taxon>
        <taxon>Terriglobia</taxon>
        <taxon>Terriglobales</taxon>
        <taxon>Acidobacteriaceae</taxon>
        <taxon>Edaphobacter</taxon>
    </lineage>
</organism>
<evidence type="ECO:0000313" key="2">
    <source>
        <dbReference type="EMBL" id="RZU41670.1"/>
    </source>
</evidence>
<dbReference type="SUPFAM" id="SSF51735">
    <property type="entry name" value="NAD(P)-binding Rossmann-fold domains"/>
    <property type="match status" value="1"/>
</dbReference>
<evidence type="ECO:0000259" key="1">
    <source>
        <dbReference type="Pfam" id="PF01370"/>
    </source>
</evidence>
<dbReference type="Proteomes" id="UP000292958">
    <property type="component" value="Unassembled WGS sequence"/>
</dbReference>
<dbReference type="Gene3D" id="3.40.50.720">
    <property type="entry name" value="NAD(P)-binding Rossmann-like Domain"/>
    <property type="match status" value="1"/>
</dbReference>
<keyword evidence="3" id="KW-1185">Reference proteome</keyword>
<gene>
    <name evidence="2" type="ORF">BDD14_3196</name>
</gene>
<dbReference type="PANTHER" id="PTHR43245">
    <property type="entry name" value="BIFUNCTIONAL POLYMYXIN RESISTANCE PROTEIN ARNA"/>
    <property type="match status" value="1"/>
</dbReference>
<dbReference type="InterPro" id="IPR036291">
    <property type="entry name" value="NAD(P)-bd_dom_sf"/>
</dbReference>
<dbReference type="AlphaFoldDB" id="A0A4Q7YVH2"/>
<comment type="caution">
    <text evidence="2">The sequence shown here is derived from an EMBL/GenBank/DDBJ whole genome shotgun (WGS) entry which is preliminary data.</text>
</comment>
<dbReference type="RefSeq" id="WP_130419548.1">
    <property type="nucleotide sequence ID" value="NZ_SHKW01000001.1"/>
</dbReference>
<dbReference type="InterPro" id="IPR001509">
    <property type="entry name" value="Epimerase_deHydtase"/>
</dbReference>
<dbReference type="OrthoDB" id="9766450at2"/>
<dbReference type="EMBL" id="SHKW01000001">
    <property type="protein sequence ID" value="RZU41670.1"/>
    <property type="molecule type" value="Genomic_DNA"/>
</dbReference>
<evidence type="ECO:0000313" key="3">
    <source>
        <dbReference type="Proteomes" id="UP000292958"/>
    </source>
</evidence>
<dbReference type="Gene3D" id="3.90.25.10">
    <property type="entry name" value="UDP-galactose 4-epimerase, domain 1"/>
    <property type="match status" value="1"/>
</dbReference>
<proteinExistence type="predicted"/>
<dbReference type="PRINTS" id="PR01713">
    <property type="entry name" value="NUCEPIMERASE"/>
</dbReference>
<name>A0A4Q7YVH2_9BACT</name>